<feature type="transmembrane region" description="Helical" evidence="1">
    <location>
        <begin position="39"/>
        <end position="60"/>
    </location>
</feature>
<gene>
    <name evidence="2" type="ORF">S01H4_07783</name>
</gene>
<dbReference type="AlphaFoldDB" id="X0ZVI3"/>
<dbReference type="EMBL" id="BART01002586">
    <property type="protein sequence ID" value="GAG64483.1"/>
    <property type="molecule type" value="Genomic_DNA"/>
</dbReference>
<evidence type="ECO:0000256" key="1">
    <source>
        <dbReference type="SAM" id="Phobius"/>
    </source>
</evidence>
<reference evidence="2" key="1">
    <citation type="journal article" date="2014" name="Front. Microbiol.">
        <title>High frequency of phylogenetically diverse reductive dehalogenase-homologous genes in deep subseafloor sedimentary metagenomes.</title>
        <authorList>
            <person name="Kawai M."/>
            <person name="Futagami T."/>
            <person name="Toyoda A."/>
            <person name="Takaki Y."/>
            <person name="Nishi S."/>
            <person name="Hori S."/>
            <person name="Arai W."/>
            <person name="Tsubouchi T."/>
            <person name="Morono Y."/>
            <person name="Uchiyama I."/>
            <person name="Ito T."/>
            <person name="Fujiyama A."/>
            <person name="Inagaki F."/>
            <person name="Takami H."/>
        </authorList>
    </citation>
    <scope>NUCLEOTIDE SEQUENCE</scope>
    <source>
        <strain evidence="2">Expedition CK06-06</strain>
    </source>
</reference>
<feature type="transmembrane region" description="Helical" evidence="1">
    <location>
        <begin position="116"/>
        <end position="134"/>
    </location>
</feature>
<keyword evidence="1" id="KW-1133">Transmembrane helix</keyword>
<accession>X0ZVI3</accession>
<organism evidence="2">
    <name type="scientific">marine sediment metagenome</name>
    <dbReference type="NCBI Taxonomy" id="412755"/>
    <lineage>
        <taxon>unclassified sequences</taxon>
        <taxon>metagenomes</taxon>
        <taxon>ecological metagenomes</taxon>
    </lineage>
</organism>
<comment type="caution">
    <text evidence="2">The sequence shown here is derived from an EMBL/GenBank/DDBJ whole genome shotgun (WGS) entry which is preliminary data.</text>
</comment>
<evidence type="ECO:0000313" key="2">
    <source>
        <dbReference type="EMBL" id="GAG64483.1"/>
    </source>
</evidence>
<feature type="transmembrane region" description="Helical" evidence="1">
    <location>
        <begin position="146"/>
        <end position="169"/>
    </location>
</feature>
<keyword evidence="1" id="KW-0472">Membrane</keyword>
<protein>
    <submittedName>
        <fullName evidence="2">Uncharacterized protein</fullName>
    </submittedName>
</protein>
<name>X0ZVI3_9ZZZZ</name>
<feature type="transmembrane region" description="Helical" evidence="1">
    <location>
        <begin position="7"/>
        <end position="27"/>
    </location>
</feature>
<feature type="transmembrane region" description="Helical" evidence="1">
    <location>
        <begin position="72"/>
        <end position="96"/>
    </location>
</feature>
<keyword evidence="1" id="KW-0812">Transmembrane</keyword>
<proteinExistence type="predicted"/>
<sequence>MKLRKATLLAIIGMSYIFTIATTNTFFPRIFTNLFLARVNGIMFLLARLTIAFFFIAFYKEYVHKDQIKLRMATLLVIIGSFAGLVTQIETLLRLFNMNILPYPVLIHYINAIRPWFSVVFILFFFAALYKEILHRELMKLKKATFLATMGSSVLTLVQTLALLNYFYFLKFGRPLVNKELFLFVIIGILLSSFGFLAHLLFFISFYHREEK</sequence>
<feature type="transmembrane region" description="Helical" evidence="1">
    <location>
        <begin position="181"/>
        <end position="207"/>
    </location>
</feature>